<dbReference type="Proteomes" id="UP000217177">
    <property type="component" value="Chromosome"/>
</dbReference>
<protein>
    <submittedName>
        <fullName evidence="1">Uncharacterized protein</fullName>
    </submittedName>
</protein>
<organism evidence="1 2">
    <name type="scientific">Candidatus Planktophila versatilis</name>
    <dbReference type="NCBI Taxonomy" id="1884905"/>
    <lineage>
        <taxon>Bacteria</taxon>
        <taxon>Bacillati</taxon>
        <taxon>Actinomycetota</taxon>
        <taxon>Actinomycetes</taxon>
        <taxon>Candidatus Nanopelagicales</taxon>
        <taxon>Candidatus Nanopelagicaceae</taxon>
        <taxon>Candidatus Planktophila</taxon>
    </lineage>
</organism>
<sequence>MSKYQDRFLGGEDIEWERNYFGLMNELKLKNASKYEELAMRLIDGGEELLESNGATYKISVDENGCGYSYRAPEELEFQRISWSQLSQKSEERIDCITNTLAECEARAELKV</sequence>
<reference evidence="1 2" key="1">
    <citation type="submission" date="2016-07" db="EMBL/GenBank/DDBJ databases">
        <title>High microdiversification within the ubiquitous acI lineage of Actinobacteria.</title>
        <authorList>
            <person name="Neuenschwander S.M."/>
            <person name="Salcher M."/>
            <person name="Ghai R."/>
            <person name="Pernthaler J."/>
        </authorList>
    </citation>
    <scope>NUCLEOTIDE SEQUENCE [LARGE SCALE GENOMIC DNA]</scope>
    <source>
        <strain evidence="1">MMS-IA-79</strain>
    </source>
</reference>
<dbReference type="EMBL" id="CP016774">
    <property type="protein sequence ID" value="ASY17799.1"/>
    <property type="molecule type" value="Genomic_DNA"/>
</dbReference>
<evidence type="ECO:0000313" key="2">
    <source>
        <dbReference type="Proteomes" id="UP000217177"/>
    </source>
</evidence>
<gene>
    <name evidence="1" type="ORF">A1sIA79_06325</name>
</gene>
<accession>A0ABM6MFW5</accession>
<proteinExistence type="predicted"/>
<dbReference type="RefSeq" id="WP_095675349.1">
    <property type="nucleotide sequence ID" value="NZ_CP016774.1"/>
</dbReference>
<evidence type="ECO:0000313" key="1">
    <source>
        <dbReference type="EMBL" id="ASY17799.1"/>
    </source>
</evidence>
<keyword evidence="2" id="KW-1185">Reference proteome</keyword>
<name>A0ABM6MFW5_9ACTN</name>